<protein>
    <submittedName>
        <fullName evidence="2">Microcystin-dependent protein</fullName>
    </submittedName>
</protein>
<proteinExistence type="predicted"/>
<accession>A0A1T5EII3</accession>
<evidence type="ECO:0000313" key="3">
    <source>
        <dbReference type="Proteomes" id="UP000191112"/>
    </source>
</evidence>
<dbReference type="AlphaFoldDB" id="A0A1T5EII3"/>
<evidence type="ECO:0000313" key="2">
    <source>
        <dbReference type="EMBL" id="SKB83679.1"/>
    </source>
</evidence>
<reference evidence="2 3" key="1">
    <citation type="submission" date="2017-02" db="EMBL/GenBank/DDBJ databases">
        <authorList>
            <person name="Peterson S.W."/>
        </authorList>
    </citation>
    <scope>NUCLEOTIDE SEQUENCE [LARGE SCALE GENOMIC DNA]</scope>
    <source>
        <strain evidence="2 3">DSM 22323</strain>
    </source>
</reference>
<dbReference type="SUPFAM" id="SSF88874">
    <property type="entry name" value="Receptor-binding domain of short tail fibre protein gp12"/>
    <property type="match status" value="1"/>
</dbReference>
<dbReference type="Pfam" id="PF07484">
    <property type="entry name" value="Collar"/>
    <property type="match status" value="1"/>
</dbReference>
<name>A0A1T5EII3_9FLAO</name>
<dbReference type="InterPro" id="IPR037053">
    <property type="entry name" value="Phage_tail_collar_dom_sf"/>
</dbReference>
<organism evidence="2 3">
    <name type="scientific">Soonwooa buanensis</name>
    <dbReference type="NCBI Taxonomy" id="619805"/>
    <lineage>
        <taxon>Bacteria</taxon>
        <taxon>Pseudomonadati</taxon>
        <taxon>Bacteroidota</taxon>
        <taxon>Flavobacteriia</taxon>
        <taxon>Flavobacteriales</taxon>
        <taxon>Weeksellaceae</taxon>
        <taxon>Chryseobacterium group</taxon>
        <taxon>Soonwooa</taxon>
    </lineage>
</organism>
<dbReference type="EMBL" id="FUYZ01000003">
    <property type="protein sequence ID" value="SKB83679.1"/>
    <property type="molecule type" value="Genomic_DNA"/>
</dbReference>
<evidence type="ECO:0000259" key="1">
    <source>
        <dbReference type="Pfam" id="PF07484"/>
    </source>
</evidence>
<feature type="domain" description="Phage tail collar" evidence="1">
    <location>
        <begin position="32"/>
        <end position="87"/>
    </location>
</feature>
<dbReference type="RefSeq" id="WP_079666682.1">
    <property type="nucleotide sequence ID" value="NZ_FUYZ01000003.1"/>
</dbReference>
<dbReference type="Gene3D" id="3.90.1340.10">
    <property type="entry name" value="Phage tail collar domain"/>
    <property type="match status" value="1"/>
</dbReference>
<dbReference type="OrthoDB" id="9810174at2"/>
<keyword evidence="3" id="KW-1185">Reference proteome</keyword>
<sequence length="199" mass="20925">MKNKFLILGILLAFIAGNTKLKAQGGGDAYLGQMLYVAFTFAPQGWADCNGQLMSINENSALYSLIGTTYGGDGVTTFALPNVQSRVLVGDGTSTTSGGNYVLGQSAGTEKETLTINQMPMHNHQITAVSGVGSQNLPTNALPSDSQVLDKKYATSGTLAPMNNLSVKTAGGSQPHDNIQPYITFKCIIALQGIYPSQN</sequence>
<dbReference type="InterPro" id="IPR011083">
    <property type="entry name" value="Phage_tail_collar_dom"/>
</dbReference>
<dbReference type="Proteomes" id="UP000191112">
    <property type="component" value="Unassembled WGS sequence"/>
</dbReference>
<dbReference type="STRING" id="619805.SAMN05660477_01439"/>
<gene>
    <name evidence="2" type="ORF">SAMN05660477_01439</name>
</gene>